<dbReference type="CDD" id="cd06782">
    <property type="entry name" value="cpPDZ_CPP-like"/>
    <property type="match status" value="1"/>
</dbReference>
<organism evidence="6">
    <name type="scientific">marine sediment metagenome</name>
    <dbReference type="NCBI Taxonomy" id="412755"/>
    <lineage>
        <taxon>unclassified sequences</taxon>
        <taxon>metagenomes</taxon>
        <taxon>ecological metagenomes</taxon>
    </lineage>
</organism>
<dbReference type="InterPro" id="IPR055210">
    <property type="entry name" value="CtpA/B_N"/>
</dbReference>
<dbReference type="FunFam" id="3.90.226.10:FF:000029">
    <property type="entry name" value="Peptidase, S41 family"/>
    <property type="match status" value="1"/>
</dbReference>
<comment type="caution">
    <text evidence="6">The sequence shown here is derived from an EMBL/GenBank/DDBJ whole genome shotgun (WGS) entry which is preliminary data.</text>
</comment>
<protein>
    <recommendedName>
        <fullName evidence="5">PDZ domain-containing protein</fullName>
    </recommendedName>
</protein>
<evidence type="ECO:0000259" key="5">
    <source>
        <dbReference type="PROSITE" id="PS50106"/>
    </source>
</evidence>
<evidence type="ECO:0000256" key="4">
    <source>
        <dbReference type="ARBA" id="ARBA00022825"/>
    </source>
</evidence>
<evidence type="ECO:0000313" key="6">
    <source>
        <dbReference type="EMBL" id="KKM39672.1"/>
    </source>
</evidence>
<dbReference type="SMART" id="SM00245">
    <property type="entry name" value="TSPc"/>
    <property type="match status" value="1"/>
</dbReference>
<keyword evidence="3" id="KW-0378">Hydrolase</keyword>
<name>A0A0F9LM95_9ZZZZ</name>
<dbReference type="FunFam" id="3.30.750.44:FF:000001">
    <property type="entry name" value="S41 family peptidase"/>
    <property type="match status" value="1"/>
</dbReference>
<dbReference type="InterPro" id="IPR029045">
    <property type="entry name" value="ClpP/crotonase-like_dom_sf"/>
</dbReference>
<dbReference type="GO" id="GO:0006508">
    <property type="term" value="P:proteolysis"/>
    <property type="evidence" value="ECO:0007669"/>
    <property type="project" value="UniProtKB-KW"/>
</dbReference>
<evidence type="ECO:0000256" key="1">
    <source>
        <dbReference type="ARBA" id="ARBA00009179"/>
    </source>
</evidence>
<accession>A0A0F9LM95</accession>
<keyword evidence="2" id="KW-0645">Protease</keyword>
<dbReference type="CDD" id="cd07560">
    <property type="entry name" value="Peptidase_S41_CPP"/>
    <property type="match status" value="1"/>
</dbReference>
<dbReference type="Gene3D" id="2.30.42.10">
    <property type="match status" value="1"/>
</dbReference>
<proteinExistence type="inferred from homology"/>
<dbReference type="AlphaFoldDB" id="A0A0F9LM95"/>
<reference evidence="6" key="1">
    <citation type="journal article" date="2015" name="Nature">
        <title>Complex archaea that bridge the gap between prokaryotes and eukaryotes.</title>
        <authorList>
            <person name="Spang A."/>
            <person name="Saw J.H."/>
            <person name="Jorgensen S.L."/>
            <person name="Zaremba-Niedzwiedzka K."/>
            <person name="Martijn J."/>
            <person name="Lind A.E."/>
            <person name="van Eijk R."/>
            <person name="Schleper C."/>
            <person name="Guy L."/>
            <person name="Ettema T.J."/>
        </authorList>
    </citation>
    <scope>NUCLEOTIDE SEQUENCE</scope>
</reference>
<evidence type="ECO:0000256" key="3">
    <source>
        <dbReference type="ARBA" id="ARBA00022801"/>
    </source>
</evidence>
<dbReference type="SUPFAM" id="SSF50156">
    <property type="entry name" value="PDZ domain-like"/>
    <property type="match status" value="1"/>
</dbReference>
<dbReference type="InterPro" id="IPR001478">
    <property type="entry name" value="PDZ"/>
</dbReference>
<dbReference type="EMBL" id="LAZR01012111">
    <property type="protein sequence ID" value="KKM39672.1"/>
    <property type="molecule type" value="Genomic_DNA"/>
</dbReference>
<dbReference type="PROSITE" id="PS50106">
    <property type="entry name" value="PDZ"/>
    <property type="match status" value="1"/>
</dbReference>
<dbReference type="GO" id="GO:0008236">
    <property type="term" value="F:serine-type peptidase activity"/>
    <property type="evidence" value="ECO:0007669"/>
    <property type="project" value="UniProtKB-KW"/>
</dbReference>
<dbReference type="Gene3D" id="3.30.750.44">
    <property type="match status" value="1"/>
</dbReference>
<dbReference type="FunFam" id="2.30.42.10:FF:000063">
    <property type="entry name" value="Peptidase, S41 family"/>
    <property type="match status" value="1"/>
</dbReference>
<sequence length="448" mass="47813">MSFLKRDFGLIAAGAAVGASLIFGQMVFADKVDTKPDLPLDELRAFSEIFGRIKNNYVEPVEDKELLQNAIRGMLAGLDPHSTYLDLKDFKELREGTSGEFGGLGIEVSMEDGFIKVVSPIDDTPAAKGGVLAGDLIIRLDDTPVKGMALGDAVDIMRGEPGSNILLTIIREGVDKPIKIELTRAIIKVKSVKSKSLEKGYGYVRISTFAAHTGASLKEAISTLKKDNGGDLKGLVLDLRNNPGGLLDAAVEVSDAFITKGLIVYTEGRIKDSSQKFTAKPDDYLKGAPLVVLVNGGSASASEIVAGALQDHRRAVILGTKTFGKGSVQTVMPLTNDTAVKMTTARYFTPSGRSIQAEGIVPDITMEAVKVSNGDENSFALLREQDLTKHLDNPNAAAEKLAEQVTAEEGKDGEKVNEDDATPLAVKDYALSEALNLLKGINILSPRP</sequence>
<dbReference type="Pfam" id="PF22694">
    <property type="entry name" value="CtpB_N-like"/>
    <property type="match status" value="1"/>
</dbReference>
<dbReference type="InterPro" id="IPR004447">
    <property type="entry name" value="Peptidase_S41A"/>
</dbReference>
<dbReference type="InterPro" id="IPR036034">
    <property type="entry name" value="PDZ_sf"/>
</dbReference>
<dbReference type="GO" id="GO:0004175">
    <property type="term" value="F:endopeptidase activity"/>
    <property type="evidence" value="ECO:0007669"/>
    <property type="project" value="TreeGrafter"/>
</dbReference>
<evidence type="ECO:0000256" key="2">
    <source>
        <dbReference type="ARBA" id="ARBA00022670"/>
    </source>
</evidence>
<dbReference type="GO" id="GO:0030288">
    <property type="term" value="C:outer membrane-bounded periplasmic space"/>
    <property type="evidence" value="ECO:0007669"/>
    <property type="project" value="TreeGrafter"/>
</dbReference>
<feature type="domain" description="PDZ" evidence="5">
    <location>
        <begin position="90"/>
        <end position="172"/>
    </location>
</feature>
<dbReference type="InterPro" id="IPR005151">
    <property type="entry name" value="Tail-specific_protease"/>
</dbReference>
<dbReference type="PANTHER" id="PTHR32060">
    <property type="entry name" value="TAIL-SPECIFIC PROTEASE"/>
    <property type="match status" value="1"/>
</dbReference>
<dbReference type="GO" id="GO:0007165">
    <property type="term" value="P:signal transduction"/>
    <property type="evidence" value="ECO:0007669"/>
    <property type="project" value="TreeGrafter"/>
</dbReference>
<comment type="similarity">
    <text evidence="1">Belongs to the peptidase S41A family.</text>
</comment>
<dbReference type="PANTHER" id="PTHR32060:SF30">
    <property type="entry name" value="CARBOXY-TERMINAL PROCESSING PROTEASE CTPA"/>
    <property type="match status" value="1"/>
</dbReference>
<dbReference type="Pfam" id="PF03572">
    <property type="entry name" value="Peptidase_S41"/>
    <property type="match status" value="1"/>
</dbReference>
<dbReference type="Gene3D" id="3.90.226.10">
    <property type="entry name" value="2-enoyl-CoA Hydratase, Chain A, domain 1"/>
    <property type="match status" value="1"/>
</dbReference>
<gene>
    <name evidence="6" type="ORF">LCGC14_1563980</name>
</gene>
<keyword evidence="4" id="KW-0720">Serine protease</keyword>
<dbReference type="NCBIfam" id="TIGR00225">
    <property type="entry name" value="prc"/>
    <property type="match status" value="1"/>
</dbReference>
<dbReference type="SMART" id="SM00228">
    <property type="entry name" value="PDZ"/>
    <property type="match status" value="1"/>
</dbReference>
<dbReference type="SUPFAM" id="SSF52096">
    <property type="entry name" value="ClpP/crotonase"/>
    <property type="match status" value="1"/>
</dbReference>
<dbReference type="Pfam" id="PF13180">
    <property type="entry name" value="PDZ_2"/>
    <property type="match status" value="1"/>
</dbReference>